<comment type="caution">
    <text evidence="2">The sequence shown here is derived from an EMBL/GenBank/DDBJ whole genome shotgun (WGS) entry which is preliminary data.</text>
</comment>
<organism evidence="2 3">
    <name type="scientific">Ficus carica</name>
    <name type="common">Common fig</name>
    <dbReference type="NCBI Taxonomy" id="3494"/>
    <lineage>
        <taxon>Eukaryota</taxon>
        <taxon>Viridiplantae</taxon>
        <taxon>Streptophyta</taxon>
        <taxon>Embryophyta</taxon>
        <taxon>Tracheophyta</taxon>
        <taxon>Spermatophyta</taxon>
        <taxon>Magnoliopsida</taxon>
        <taxon>eudicotyledons</taxon>
        <taxon>Gunneridae</taxon>
        <taxon>Pentapetalae</taxon>
        <taxon>rosids</taxon>
        <taxon>fabids</taxon>
        <taxon>Rosales</taxon>
        <taxon>Moraceae</taxon>
        <taxon>Ficeae</taxon>
        <taxon>Ficus</taxon>
    </lineage>
</organism>
<dbReference type="EMBL" id="BTGU01001537">
    <property type="protein sequence ID" value="GMN25038.1"/>
    <property type="molecule type" value="Genomic_DNA"/>
</dbReference>
<protein>
    <submittedName>
        <fullName evidence="2">Uncharacterized protein</fullName>
    </submittedName>
</protein>
<dbReference type="Proteomes" id="UP001187192">
    <property type="component" value="Unassembled WGS sequence"/>
</dbReference>
<feature type="region of interest" description="Disordered" evidence="1">
    <location>
        <begin position="40"/>
        <end position="65"/>
    </location>
</feature>
<name>A0AA87YX49_FICCA</name>
<reference evidence="2" key="1">
    <citation type="submission" date="2023-07" db="EMBL/GenBank/DDBJ databases">
        <title>draft genome sequence of fig (Ficus carica).</title>
        <authorList>
            <person name="Takahashi T."/>
            <person name="Nishimura K."/>
        </authorList>
    </citation>
    <scope>NUCLEOTIDE SEQUENCE</scope>
</reference>
<dbReference type="AlphaFoldDB" id="A0AA87YX49"/>
<gene>
    <name evidence="2" type="ORF">TIFTF001_040658</name>
</gene>
<accession>A0AA87YX49</accession>
<feature type="compositionally biased region" description="Polar residues" evidence="1">
    <location>
        <begin position="55"/>
        <end position="65"/>
    </location>
</feature>
<proteinExistence type="predicted"/>
<evidence type="ECO:0000313" key="2">
    <source>
        <dbReference type="EMBL" id="GMN25038.1"/>
    </source>
</evidence>
<evidence type="ECO:0000313" key="3">
    <source>
        <dbReference type="Proteomes" id="UP001187192"/>
    </source>
</evidence>
<evidence type="ECO:0000256" key="1">
    <source>
        <dbReference type="SAM" id="MobiDB-lite"/>
    </source>
</evidence>
<keyword evidence="3" id="KW-1185">Reference proteome</keyword>
<sequence>MRITPKEEIFAQDIRETIGDPPSSSDIISDHIEIIPQEVESSQNYPGTPAIPRTPGSSPDSLYFL</sequence>